<proteinExistence type="predicted"/>
<gene>
    <name evidence="1" type="ORF">TSTA_066370</name>
</gene>
<dbReference type="InParanoid" id="B8LXA6"/>
<dbReference type="RefSeq" id="XP_002340574.1">
    <property type="nucleotide sequence ID" value="XM_002340533.1"/>
</dbReference>
<protein>
    <submittedName>
        <fullName evidence="1">Uncharacterized protein</fullName>
    </submittedName>
</protein>
<accession>B8LXA6</accession>
<keyword evidence="2" id="KW-1185">Reference proteome</keyword>
<evidence type="ECO:0000313" key="2">
    <source>
        <dbReference type="Proteomes" id="UP000001745"/>
    </source>
</evidence>
<dbReference type="EMBL" id="EQ962652">
    <property type="protein sequence ID" value="EED23187.1"/>
    <property type="molecule type" value="Genomic_DNA"/>
</dbReference>
<dbReference type="GeneID" id="8107300"/>
<sequence>MAPIKPKNGDTQSSRQRAIDEDAIALELAQEELKLVYQSVEELLNVMRNGNCQQLEAVFAAARKGVPQDEILATVRQYNQDKERADSNCFWLCQYAPSRTRSKPDTLQANAHTTHKLFLASEAGERSQKQLMSGLEHIWLGAQLAWSTLHAGAKPESKARNSLCPAWSTSGLEHIWLGAHLAWSTSGLEHSWLGANCTLERSRRAKPGTAYVRLGAHLAWSMFGLEHVWLGACLAWSTFGLEHVWLEAINSL</sequence>
<name>B8LXA6_TALSN</name>
<dbReference type="HOGENOM" id="CLU_1103386_0_0_1"/>
<reference evidence="2" key="1">
    <citation type="journal article" date="2015" name="Genome Announc.">
        <title>Genome sequence of the AIDS-associated pathogen Penicillium marneffei (ATCC18224) and its near taxonomic relative Talaromyces stipitatus (ATCC10500).</title>
        <authorList>
            <person name="Nierman W.C."/>
            <person name="Fedorova-Abrams N.D."/>
            <person name="Andrianopoulos A."/>
        </authorList>
    </citation>
    <scope>NUCLEOTIDE SEQUENCE [LARGE SCALE GENOMIC DNA]</scope>
    <source>
        <strain evidence="2">ATCC 10500 / CBS 375.48 / QM 6759 / NRRL 1006</strain>
    </source>
</reference>
<dbReference type="AlphaFoldDB" id="B8LXA6"/>
<dbReference type="VEuPathDB" id="FungiDB:TSTA_066370"/>
<dbReference type="Proteomes" id="UP000001745">
    <property type="component" value="Unassembled WGS sequence"/>
</dbReference>
<evidence type="ECO:0000313" key="1">
    <source>
        <dbReference type="EMBL" id="EED23187.1"/>
    </source>
</evidence>
<organism evidence="1 2">
    <name type="scientific">Talaromyces stipitatus (strain ATCC 10500 / CBS 375.48 / QM 6759 / NRRL 1006)</name>
    <name type="common">Penicillium stipitatum</name>
    <dbReference type="NCBI Taxonomy" id="441959"/>
    <lineage>
        <taxon>Eukaryota</taxon>
        <taxon>Fungi</taxon>
        <taxon>Dikarya</taxon>
        <taxon>Ascomycota</taxon>
        <taxon>Pezizomycotina</taxon>
        <taxon>Eurotiomycetes</taxon>
        <taxon>Eurotiomycetidae</taxon>
        <taxon>Eurotiales</taxon>
        <taxon>Trichocomaceae</taxon>
        <taxon>Talaromyces</taxon>
        <taxon>Talaromyces sect. Talaromyces</taxon>
    </lineage>
</organism>